<dbReference type="PANTHER" id="PTHR30298:SF0">
    <property type="entry name" value="PROTEIN YBFL-RELATED"/>
    <property type="match status" value="1"/>
</dbReference>
<protein>
    <submittedName>
        <fullName evidence="3">Transposase</fullName>
    </submittedName>
</protein>
<dbReference type="Proteomes" id="UP000236527">
    <property type="component" value="Unassembled WGS sequence"/>
</dbReference>
<keyword evidence="4" id="KW-1185">Reference proteome</keyword>
<sequence>MSQGFESKSADALQNSRGQRKSKEIADIGSIQQSLVEHFGDIKDPRVERTKKHQLQDILVIAVLAIIAGAQGWEDIENYGISKQQWLEEFLALPNGIPSDDTFRRVFEFIDPEALNRCFLQWVETLVGSMGGEIIPIDGKTIRGSYDRALLIDGMFFVLRKAAKA</sequence>
<dbReference type="Pfam" id="PF13808">
    <property type="entry name" value="DDE_Tnp_1_assoc"/>
    <property type="match status" value="1"/>
</dbReference>
<evidence type="ECO:0000256" key="1">
    <source>
        <dbReference type="SAM" id="MobiDB-lite"/>
    </source>
</evidence>
<dbReference type="PANTHER" id="PTHR30298">
    <property type="entry name" value="H REPEAT-ASSOCIATED PREDICTED TRANSPOSASE"/>
    <property type="match status" value="1"/>
</dbReference>
<feature type="region of interest" description="Disordered" evidence="1">
    <location>
        <begin position="1"/>
        <end position="24"/>
    </location>
</feature>
<gene>
    <name evidence="3" type="ORF">NCWK1_1183</name>
</gene>
<accession>A0A2H6LE14</accession>
<dbReference type="NCBIfam" id="NF033564">
    <property type="entry name" value="transpos_ISAs1"/>
    <property type="match status" value="1"/>
</dbReference>
<dbReference type="InterPro" id="IPR051698">
    <property type="entry name" value="Transposase_11-like"/>
</dbReference>
<name>A0A2H6LE14_9NOSO</name>
<dbReference type="InterPro" id="IPR047647">
    <property type="entry name" value="ISAs1_transpos"/>
</dbReference>
<feature type="compositionally biased region" description="Polar residues" evidence="1">
    <location>
        <begin position="1"/>
        <end position="17"/>
    </location>
</feature>
<dbReference type="EMBL" id="BDGE01000022">
    <property type="protein sequence ID" value="GBE91459.1"/>
    <property type="molecule type" value="Genomic_DNA"/>
</dbReference>
<evidence type="ECO:0000259" key="2">
    <source>
        <dbReference type="Pfam" id="PF13808"/>
    </source>
</evidence>
<evidence type="ECO:0000313" key="3">
    <source>
        <dbReference type="EMBL" id="GBE91459.1"/>
    </source>
</evidence>
<feature type="domain" description="H repeat-associated protein N-terminal" evidence="2">
    <location>
        <begin position="37"/>
        <end position="123"/>
    </location>
</feature>
<dbReference type="InterPro" id="IPR032806">
    <property type="entry name" value="YbfD_N"/>
</dbReference>
<dbReference type="AlphaFoldDB" id="A0A2H6LE14"/>
<organism evidence="3 4">
    <name type="scientific">Nostoc cycadae WK-1</name>
    <dbReference type="NCBI Taxonomy" id="1861711"/>
    <lineage>
        <taxon>Bacteria</taxon>
        <taxon>Bacillati</taxon>
        <taxon>Cyanobacteriota</taxon>
        <taxon>Cyanophyceae</taxon>
        <taxon>Nostocales</taxon>
        <taxon>Nostocaceae</taxon>
        <taxon>Nostoc</taxon>
    </lineage>
</organism>
<reference evidence="4" key="1">
    <citation type="journal article" date="2018" name="Genome Announc.">
        <title>Draft Genome Sequence of the Nitrogen-Fixing and Hormogonia-Inducing Cyanobacterium Nostoc cycadae Strain WK-1, Isolated from the Coralloid Roots of Cycas revoluta.</title>
        <authorList>
            <person name="Kanesaki Y."/>
            <person name="Hirose M."/>
            <person name="Hirose Y."/>
            <person name="Fujisawa T."/>
            <person name="Nakamura Y."/>
            <person name="Watanabe S."/>
            <person name="Matsunaga S."/>
            <person name="Uchida H."/>
            <person name="Murakami A."/>
        </authorList>
    </citation>
    <scope>NUCLEOTIDE SEQUENCE [LARGE SCALE GENOMIC DNA]</scope>
    <source>
        <strain evidence="4">WK-1</strain>
    </source>
</reference>
<evidence type="ECO:0000313" key="4">
    <source>
        <dbReference type="Proteomes" id="UP000236527"/>
    </source>
</evidence>
<proteinExistence type="predicted"/>
<comment type="caution">
    <text evidence="3">The sequence shown here is derived from an EMBL/GenBank/DDBJ whole genome shotgun (WGS) entry which is preliminary data.</text>
</comment>